<dbReference type="AlphaFoldDB" id="A0A8K0SK05"/>
<proteinExistence type="predicted"/>
<evidence type="ECO:0000313" key="2">
    <source>
        <dbReference type="Proteomes" id="UP000813444"/>
    </source>
</evidence>
<evidence type="ECO:0008006" key="3">
    <source>
        <dbReference type="Google" id="ProtNLM"/>
    </source>
</evidence>
<evidence type="ECO:0000313" key="1">
    <source>
        <dbReference type="EMBL" id="KAH7310456.1"/>
    </source>
</evidence>
<dbReference type="EMBL" id="JAGPNK010000012">
    <property type="protein sequence ID" value="KAH7310456.1"/>
    <property type="molecule type" value="Genomic_DNA"/>
</dbReference>
<accession>A0A8K0SK05</accession>
<dbReference type="OrthoDB" id="3140657at2759"/>
<protein>
    <recommendedName>
        <fullName evidence="3">F-box domain-containing protein</fullName>
    </recommendedName>
</protein>
<gene>
    <name evidence="1" type="ORF">B0I35DRAFT_439071</name>
</gene>
<sequence length="506" mass="58222">MAGIASLPTEVLGQIAARVSQTSDLANLRLANRLLNRIVRPVLFSTACLYPQWSTMYLAYAGPDEIELAKRSRTSPGTYYNSRKFIQVLEHPELREYVKKVYIYACDTNCDRHPAEERWNNADFHLDWLQSILRITEFPNVKTVALCFDRHCGEVFDPEGCLNDASVRELVLDAFLEALQADTGGKIKHLILRNLESESVEGRLESGSGVCRLDHPAWAAILGRLEKLFISVVHEQNVPEGGLDLELPGQYEFWRKFPSRFLLPAVDNLQSLALYSDTALGLMPRVRLKSVHFPRLKSLTLGHFSFVHDYEVEWILSHANTLRSLRLDHCFIVYMLASKRPNWLGSDGYPITNSRAFLRPSSYRRYPDHTPVENFDEETFTATLIETRWHNIFDRFGEKLTELQSFWFGSAQGWNFDAHHRGPNDGGPGKPIMPFEPPMDAPSSLFPARYKIWNDFDFEFAWKEEQISEEEYPEVIEHMLKERPDCDGRDEEAMMRLLGKMARTAV</sequence>
<dbReference type="PANTHER" id="PTHR42057:SF2">
    <property type="entry name" value="F-BOX DOMAIN PROTEIN (AFU_ORTHOLOGUE AFUA_4G00200)-RELATED"/>
    <property type="match status" value="1"/>
</dbReference>
<dbReference type="PANTHER" id="PTHR42057">
    <property type="entry name" value="F-BOX DOMAIN PROTEIN (AFU_ORTHOLOGUE AFUA_4G00200)"/>
    <property type="match status" value="1"/>
</dbReference>
<organism evidence="1 2">
    <name type="scientific">Stachybotrys elegans</name>
    <dbReference type="NCBI Taxonomy" id="80388"/>
    <lineage>
        <taxon>Eukaryota</taxon>
        <taxon>Fungi</taxon>
        <taxon>Dikarya</taxon>
        <taxon>Ascomycota</taxon>
        <taxon>Pezizomycotina</taxon>
        <taxon>Sordariomycetes</taxon>
        <taxon>Hypocreomycetidae</taxon>
        <taxon>Hypocreales</taxon>
        <taxon>Stachybotryaceae</taxon>
        <taxon>Stachybotrys</taxon>
    </lineage>
</organism>
<comment type="caution">
    <text evidence="1">The sequence shown here is derived from an EMBL/GenBank/DDBJ whole genome shotgun (WGS) entry which is preliminary data.</text>
</comment>
<keyword evidence="2" id="KW-1185">Reference proteome</keyword>
<reference evidence="1" key="1">
    <citation type="journal article" date="2021" name="Nat. Commun.">
        <title>Genetic determinants of endophytism in the Arabidopsis root mycobiome.</title>
        <authorList>
            <person name="Mesny F."/>
            <person name="Miyauchi S."/>
            <person name="Thiergart T."/>
            <person name="Pickel B."/>
            <person name="Atanasova L."/>
            <person name="Karlsson M."/>
            <person name="Huettel B."/>
            <person name="Barry K.W."/>
            <person name="Haridas S."/>
            <person name="Chen C."/>
            <person name="Bauer D."/>
            <person name="Andreopoulos W."/>
            <person name="Pangilinan J."/>
            <person name="LaButti K."/>
            <person name="Riley R."/>
            <person name="Lipzen A."/>
            <person name="Clum A."/>
            <person name="Drula E."/>
            <person name="Henrissat B."/>
            <person name="Kohler A."/>
            <person name="Grigoriev I.V."/>
            <person name="Martin F.M."/>
            <person name="Hacquard S."/>
        </authorList>
    </citation>
    <scope>NUCLEOTIDE SEQUENCE</scope>
    <source>
        <strain evidence="1">MPI-CAGE-CH-0235</strain>
    </source>
</reference>
<dbReference type="Proteomes" id="UP000813444">
    <property type="component" value="Unassembled WGS sequence"/>
</dbReference>
<dbReference type="SUPFAM" id="SSF52047">
    <property type="entry name" value="RNI-like"/>
    <property type="match status" value="1"/>
</dbReference>
<name>A0A8K0SK05_9HYPO</name>